<feature type="coiled-coil region" evidence="1">
    <location>
        <begin position="100"/>
        <end position="148"/>
    </location>
</feature>
<feature type="region of interest" description="Disordered" evidence="2">
    <location>
        <begin position="1"/>
        <end position="24"/>
    </location>
</feature>
<sequence>MNSSLVLGTLPQNSTSEPDSATIQRQRKELQLLIAELKDRDKELNEMVSVHQRQLLAWEDDRQKFLTLAERCSRLENELHKRNEMITTLTRKLKLLESQQNDRKMTLENTQQKLQELSRKASDTTLHCQALEDKNQSLNCLVMELSSKVGQLQAREQELLTVLKLKDNDILEASNHISEFMCKFKKLENALRTAKMEEANINKEKQDFILRVEVAERANRKDQLLQSAKSKQLRTDTELSNLRQIYVKQQRDLQFLHFSMESSQEIKQKPKTEVQETSREMVLSDLKISSDRDTVCSEISQKMHTSFSYIPSCSSKNISQICRAKSKQQTGLEETQLASFGQFQEGLFHGQRTAKEESKQSSLLSAGKTDRRPAPHLEYAWKSEGKEMSQALEPNCNTSLPNQHWVELNSCVELTNCQNCKRRLCNKSHGDCKDMETDTAGIQCGQNPNKPLSAVTSLELGSCTCNFLSKAALYQPGGDKKWMQIFKPIKEGEGAFSSHPLAAHGIRSDKSKSDHDVGLKFSDLDAPCLTSTQKTCEFDRQDKFFNTEFPLQLMNVTDVQAGNGCGHPTIPHDSCSPSSKLQRLLAESQQMVADLELTNLLGASPFCSPKSSQHEVTEYAESVCKVRLPEEKSKTKLSLHSL</sequence>
<evidence type="ECO:0000313" key="3">
    <source>
        <dbReference type="EMBL" id="KAH0625411.1"/>
    </source>
</evidence>
<dbReference type="Proteomes" id="UP000826234">
    <property type="component" value="Unassembled WGS sequence"/>
</dbReference>
<reference evidence="3 4" key="1">
    <citation type="journal article" date="2022" name="Gigascience">
        <title>A chromosome-level genome assembly and annotation of the desert horned lizard, Phrynosoma platyrhinos, provides insight into chromosomal rearrangements among reptiles.</title>
        <authorList>
            <person name="Koochekian N."/>
            <person name="Ascanio A."/>
            <person name="Farleigh K."/>
            <person name="Card D.C."/>
            <person name="Schield D.R."/>
            <person name="Castoe T.A."/>
            <person name="Jezkova T."/>
        </authorList>
    </citation>
    <scope>NUCLEOTIDE SEQUENCE [LARGE SCALE GENOMIC DNA]</scope>
    <source>
        <strain evidence="3">NK-2021</strain>
    </source>
</reference>
<feature type="coiled-coil region" evidence="1">
    <location>
        <begin position="177"/>
        <end position="207"/>
    </location>
</feature>
<accession>A0ABQ7T6X6</accession>
<name>A0ABQ7T6X6_PHRPL</name>
<gene>
    <name evidence="3" type="ORF">JD844_014901</name>
</gene>
<keyword evidence="4" id="KW-1185">Reference proteome</keyword>
<organism evidence="3 4">
    <name type="scientific">Phrynosoma platyrhinos</name>
    <name type="common">Desert horned lizard</name>
    <dbReference type="NCBI Taxonomy" id="52577"/>
    <lineage>
        <taxon>Eukaryota</taxon>
        <taxon>Metazoa</taxon>
        <taxon>Chordata</taxon>
        <taxon>Craniata</taxon>
        <taxon>Vertebrata</taxon>
        <taxon>Euteleostomi</taxon>
        <taxon>Lepidosauria</taxon>
        <taxon>Squamata</taxon>
        <taxon>Bifurcata</taxon>
        <taxon>Unidentata</taxon>
        <taxon>Episquamata</taxon>
        <taxon>Toxicofera</taxon>
        <taxon>Iguania</taxon>
        <taxon>Phrynosomatidae</taxon>
        <taxon>Phrynosomatinae</taxon>
        <taxon>Phrynosoma</taxon>
    </lineage>
</organism>
<evidence type="ECO:0000256" key="2">
    <source>
        <dbReference type="SAM" id="MobiDB-lite"/>
    </source>
</evidence>
<keyword evidence="1" id="KW-0175">Coiled coil</keyword>
<comment type="caution">
    <text evidence="3">The sequence shown here is derived from an EMBL/GenBank/DDBJ whole genome shotgun (WGS) entry which is preliminary data.</text>
</comment>
<proteinExistence type="predicted"/>
<dbReference type="EMBL" id="JAIPUX010001211">
    <property type="protein sequence ID" value="KAH0625411.1"/>
    <property type="molecule type" value="Genomic_DNA"/>
</dbReference>
<protein>
    <recommendedName>
        <fullName evidence="5">Coiled-coil domain-containing protein 62</fullName>
    </recommendedName>
</protein>
<evidence type="ECO:0000256" key="1">
    <source>
        <dbReference type="SAM" id="Coils"/>
    </source>
</evidence>
<evidence type="ECO:0008006" key="5">
    <source>
        <dbReference type="Google" id="ProtNLM"/>
    </source>
</evidence>
<feature type="region of interest" description="Disordered" evidence="2">
    <location>
        <begin position="350"/>
        <end position="375"/>
    </location>
</feature>
<evidence type="ECO:0000313" key="4">
    <source>
        <dbReference type="Proteomes" id="UP000826234"/>
    </source>
</evidence>